<dbReference type="Proteomes" id="UP000807115">
    <property type="component" value="Chromosome 2"/>
</dbReference>
<dbReference type="SUPFAM" id="SSF74788">
    <property type="entry name" value="Cullin repeat-like"/>
    <property type="match status" value="1"/>
</dbReference>
<dbReference type="OrthoDB" id="670407at2759"/>
<evidence type="ECO:0000313" key="4">
    <source>
        <dbReference type="Proteomes" id="UP000807115"/>
    </source>
</evidence>
<dbReference type="PANTHER" id="PTHR11932">
    <property type="entry name" value="CULLIN"/>
    <property type="match status" value="1"/>
</dbReference>
<dbReference type="Gene3D" id="1.20.1310.10">
    <property type="entry name" value="Cullin Repeats"/>
    <property type="match status" value="2"/>
</dbReference>
<dbReference type="InterPro" id="IPR016159">
    <property type="entry name" value="Cullin_repeat-like_dom_sf"/>
</dbReference>
<accession>A0A921USW0</accession>
<dbReference type="GO" id="GO:0031625">
    <property type="term" value="F:ubiquitin protein ligase binding"/>
    <property type="evidence" value="ECO:0007669"/>
    <property type="project" value="InterPro"/>
</dbReference>
<dbReference type="InterPro" id="IPR001373">
    <property type="entry name" value="Cullin_N"/>
</dbReference>
<gene>
    <name evidence="3" type="ORF">BDA96_02G147200</name>
</gene>
<dbReference type="Pfam" id="PF00888">
    <property type="entry name" value="Cullin"/>
    <property type="match status" value="1"/>
</dbReference>
<dbReference type="InterPro" id="IPR045093">
    <property type="entry name" value="Cullin"/>
</dbReference>
<reference evidence="3" key="2">
    <citation type="submission" date="2020-10" db="EMBL/GenBank/DDBJ databases">
        <authorList>
            <person name="Cooper E.A."/>
            <person name="Brenton Z.W."/>
            <person name="Flinn B.S."/>
            <person name="Jenkins J."/>
            <person name="Shu S."/>
            <person name="Flowers D."/>
            <person name="Luo F."/>
            <person name="Wang Y."/>
            <person name="Xia P."/>
            <person name="Barry K."/>
            <person name="Daum C."/>
            <person name="Lipzen A."/>
            <person name="Yoshinaga Y."/>
            <person name="Schmutz J."/>
            <person name="Saski C."/>
            <person name="Vermerris W."/>
            <person name="Kresovich S."/>
        </authorList>
    </citation>
    <scope>NUCLEOTIDE SEQUENCE</scope>
</reference>
<proteinExistence type="inferred from homology"/>
<dbReference type="GO" id="GO:0006511">
    <property type="term" value="P:ubiquitin-dependent protein catabolic process"/>
    <property type="evidence" value="ECO:0007669"/>
    <property type="project" value="InterPro"/>
</dbReference>
<sequence length="264" mass="31010">MEQGDKKIVGLEEGWSFVATGLSKIRRAIDCGGEGLSSGEYMQVFTTVYCMCTQASPHNYSEQLYQRYKEDLDDYIKSNVLTFLRELRGETLLRELVERWRNHNLIVRSETNIFRYLNRYYISKRSLPSIQQVSSSSFHDLVFNELKSSVTRTVLGMIDDEREHKLIDRDLLKNVLAIYVEIGSGSLRIYRVDFEQAFLESTKNYYSRKFQSWNLDYSDDHDYKIKVEECLQTERERVANYLHPSTEQKLNEVVKSELITKNTA</sequence>
<protein>
    <recommendedName>
        <fullName evidence="2">Cullin N-terminal domain-containing protein</fullName>
    </recommendedName>
</protein>
<comment type="similarity">
    <text evidence="1">Belongs to the cullin family.</text>
</comment>
<organism evidence="3 4">
    <name type="scientific">Sorghum bicolor</name>
    <name type="common">Sorghum</name>
    <name type="synonym">Sorghum vulgare</name>
    <dbReference type="NCBI Taxonomy" id="4558"/>
    <lineage>
        <taxon>Eukaryota</taxon>
        <taxon>Viridiplantae</taxon>
        <taxon>Streptophyta</taxon>
        <taxon>Embryophyta</taxon>
        <taxon>Tracheophyta</taxon>
        <taxon>Spermatophyta</taxon>
        <taxon>Magnoliopsida</taxon>
        <taxon>Liliopsida</taxon>
        <taxon>Poales</taxon>
        <taxon>Poaceae</taxon>
        <taxon>PACMAD clade</taxon>
        <taxon>Panicoideae</taxon>
        <taxon>Andropogonodae</taxon>
        <taxon>Andropogoneae</taxon>
        <taxon>Sorghinae</taxon>
        <taxon>Sorghum</taxon>
    </lineage>
</organism>
<evidence type="ECO:0000313" key="3">
    <source>
        <dbReference type="EMBL" id="KAG0542938.1"/>
    </source>
</evidence>
<dbReference type="AlphaFoldDB" id="A0A921USW0"/>
<evidence type="ECO:0000256" key="1">
    <source>
        <dbReference type="ARBA" id="ARBA00006019"/>
    </source>
</evidence>
<dbReference type="FunFam" id="1.20.1310.10:FF:000001">
    <property type="entry name" value="Cullin 3"/>
    <property type="match status" value="1"/>
</dbReference>
<dbReference type="EMBL" id="CM027681">
    <property type="protein sequence ID" value="KAG0542938.1"/>
    <property type="molecule type" value="Genomic_DNA"/>
</dbReference>
<feature type="domain" description="Cullin N-terminal" evidence="2">
    <location>
        <begin position="23"/>
        <end position="263"/>
    </location>
</feature>
<evidence type="ECO:0000259" key="2">
    <source>
        <dbReference type="Pfam" id="PF00888"/>
    </source>
</evidence>
<reference evidence="3" key="1">
    <citation type="journal article" date="2019" name="BMC Genomics">
        <title>A new reference genome for Sorghum bicolor reveals high levels of sequence similarity between sweet and grain genotypes: implications for the genetics of sugar metabolism.</title>
        <authorList>
            <person name="Cooper E.A."/>
            <person name="Brenton Z.W."/>
            <person name="Flinn B.S."/>
            <person name="Jenkins J."/>
            <person name="Shu S."/>
            <person name="Flowers D."/>
            <person name="Luo F."/>
            <person name="Wang Y."/>
            <person name="Xia P."/>
            <person name="Barry K."/>
            <person name="Daum C."/>
            <person name="Lipzen A."/>
            <person name="Yoshinaga Y."/>
            <person name="Schmutz J."/>
            <person name="Saski C."/>
            <person name="Vermerris W."/>
            <person name="Kresovich S."/>
        </authorList>
    </citation>
    <scope>NUCLEOTIDE SEQUENCE</scope>
</reference>
<comment type="caution">
    <text evidence="3">The sequence shown here is derived from an EMBL/GenBank/DDBJ whole genome shotgun (WGS) entry which is preliminary data.</text>
</comment>
<name>A0A921USW0_SORBI</name>